<dbReference type="SUPFAM" id="SSF48403">
    <property type="entry name" value="Ankyrin repeat"/>
    <property type="match status" value="2"/>
</dbReference>
<evidence type="ECO:0000256" key="1">
    <source>
        <dbReference type="ARBA" id="ARBA00001946"/>
    </source>
</evidence>
<keyword evidence="2" id="KW-0677">Repeat</keyword>
<dbReference type="OrthoDB" id="44077at2759"/>
<dbReference type="PROSITE" id="PS50297">
    <property type="entry name" value="ANK_REP_REGION"/>
    <property type="match status" value="4"/>
</dbReference>
<evidence type="ECO:0000313" key="10">
    <source>
        <dbReference type="Proteomes" id="UP000794436"/>
    </source>
</evidence>
<accession>A0A8K1CRB0</accession>
<feature type="compositionally biased region" description="Low complexity" evidence="7">
    <location>
        <begin position="1682"/>
        <end position="1696"/>
    </location>
</feature>
<evidence type="ECO:0000256" key="6">
    <source>
        <dbReference type="SAM" id="Coils"/>
    </source>
</evidence>
<feature type="coiled-coil region" evidence="6">
    <location>
        <begin position="1926"/>
        <end position="1978"/>
    </location>
</feature>
<evidence type="ECO:0000256" key="3">
    <source>
        <dbReference type="ARBA" id="ARBA00022741"/>
    </source>
</evidence>
<reference evidence="9" key="1">
    <citation type="submission" date="2019-03" db="EMBL/GenBank/DDBJ databases">
        <title>Long read genome sequence of the mycoparasitic Pythium oligandrum ATCC 38472 isolated from sugarbeet rhizosphere.</title>
        <authorList>
            <person name="Gaulin E."/>
        </authorList>
    </citation>
    <scope>NUCLEOTIDE SEQUENCE</scope>
    <source>
        <strain evidence="9">ATCC 38472_TT</strain>
    </source>
</reference>
<dbReference type="PROSITE" id="PS51424">
    <property type="entry name" value="ROC"/>
    <property type="match status" value="1"/>
</dbReference>
<feature type="coiled-coil region" evidence="6">
    <location>
        <begin position="42"/>
        <end position="69"/>
    </location>
</feature>
<dbReference type="Pfam" id="PF00023">
    <property type="entry name" value="Ank"/>
    <property type="match status" value="2"/>
</dbReference>
<dbReference type="EMBL" id="SPLM01000005">
    <property type="protein sequence ID" value="TMW67257.1"/>
    <property type="molecule type" value="Genomic_DNA"/>
</dbReference>
<feature type="repeat" description="ANK" evidence="5">
    <location>
        <begin position="764"/>
        <end position="796"/>
    </location>
</feature>
<evidence type="ECO:0000313" key="9">
    <source>
        <dbReference type="EMBL" id="TMW67257.1"/>
    </source>
</evidence>
<proteinExistence type="predicted"/>
<dbReference type="InterPro" id="IPR002110">
    <property type="entry name" value="Ankyrin_rpt"/>
</dbReference>
<feature type="repeat" description="ANK" evidence="5">
    <location>
        <begin position="368"/>
        <end position="400"/>
    </location>
</feature>
<dbReference type="Gene3D" id="3.40.50.300">
    <property type="entry name" value="P-loop containing nucleotide triphosphate hydrolases"/>
    <property type="match status" value="1"/>
</dbReference>
<evidence type="ECO:0000256" key="4">
    <source>
        <dbReference type="ARBA" id="ARBA00023043"/>
    </source>
</evidence>
<evidence type="ECO:0000256" key="5">
    <source>
        <dbReference type="PROSITE-ProRule" id="PRU00023"/>
    </source>
</evidence>
<comment type="cofactor">
    <cofactor evidence="1">
        <name>Mg(2+)</name>
        <dbReference type="ChEBI" id="CHEBI:18420"/>
    </cofactor>
</comment>
<dbReference type="SMART" id="SM00248">
    <property type="entry name" value="ANK"/>
    <property type="match status" value="11"/>
</dbReference>
<dbReference type="InterPro" id="IPR036770">
    <property type="entry name" value="Ankyrin_rpt-contain_sf"/>
</dbReference>
<evidence type="ECO:0000256" key="7">
    <source>
        <dbReference type="SAM" id="MobiDB-lite"/>
    </source>
</evidence>
<keyword evidence="10" id="KW-1185">Reference proteome</keyword>
<gene>
    <name evidence="9" type="ORF">Poli38472_012373</name>
</gene>
<dbReference type="GO" id="GO:0000166">
    <property type="term" value="F:nucleotide binding"/>
    <property type="evidence" value="ECO:0007669"/>
    <property type="project" value="UniProtKB-KW"/>
</dbReference>
<dbReference type="InterPro" id="IPR020859">
    <property type="entry name" value="ROC"/>
</dbReference>
<dbReference type="PANTHER" id="PTHR24198">
    <property type="entry name" value="ANKYRIN REPEAT AND PROTEIN KINASE DOMAIN-CONTAINING PROTEIN"/>
    <property type="match status" value="1"/>
</dbReference>
<dbReference type="InterPro" id="IPR027417">
    <property type="entry name" value="P-loop_NTPase"/>
</dbReference>
<dbReference type="Gene3D" id="1.25.40.20">
    <property type="entry name" value="Ankyrin repeat-containing domain"/>
    <property type="match status" value="3"/>
</dbReference>
<comment type="caution">
    <text evidence="9">The sequence shown here is derived from an EMBL/GenBank/DDBJ whole genome shotgun (WGS) entry which is preliminary data.</text>
</comment>
<feature type="domain" description="Roc" evidence="8">
    <location>
        <begin position="899"/>
        <end position="1103"/>
    </location>
</feature>
<evidence type="ECO:0000256" key="2">
    <source>
        <dbReference type="ARBA" id="ARBA00022737"/>
    </source>
</evidence>
<name>A0A8K1CRB0_PYTOL</name>
<dbReference type="Proteomes" id="UP000794436">
    <property type="component" value="Unassembled WGS sequence"/>
</dbReference>
<feature type="region of interest" description="Disordered" evidence="7">
    <location>
        <begin position="1"/>
        <end position="40"/>
    </location>
</feature>
<protein>
    <recommendedName>
        <fullName evidence="8">Roc domain-containing protein</fullName>
    </recommendedName>
</protein>
<keyword evidence="4 5" id="KW-0040">ANK repeat</keyword>
<feature type="region of interest" description="Disordered" evidence="7">
    <location>
        <begin position="1880"/>
        <end position="1915"/>
    </location>
</feature>
<evidence type="ECO:0000259" key="8">
    <source>
        <dbReference type="PROSITE" id="PS51424"/>
    </source>
</evidence>
<feature type="compositionally biased region" description="Acidic residues" evidence="7">
    <location>
        <begin position="1699"/>
        <end position="1714"/>
    </location>
</feature>
<organism evidence="9 10">
    <name type="scientific">Pythium oligandrum</name>
    <name type="common">Mycoparasitic fungus</name>
    <dbReference type="NCBI Taxonomy" id="41045"/>
    <lineage>
        <taxon>Eukaryota</taxon>
        <taxon>Sar</taxon>
        <taxon>Stramenopiles</taxon>
        <taxon>Oomycota</taxon>
        <taxon>Peronosporomycetes</taxon>
        <taxon>Pythiales</taxon>
        <taxon>Pythiaceae</taxon>
        <taxon>Pythium</taxon>
    </lineage>
</organism>
<feature type="repeat" description="ANK" evidence="5">
    <location>
        <begin position="578"/>
        <end position="610"/>
    </location>
</feature>
<dbReference type="PROSITE" id="PS50088">
    <property type="entry name" value="ANK_REPEAT"/>
    <property type="match status" value="5"/>
</dbReference>
<sequence length="2121" mass="238951">METPSDHTSSSSASPLNGVDALKGIDATKKRRTTHRARREESAVLRDEINKLQCRLRELKTNKEADDAAMARQVAERSFLSSRMMQNAFDMAEMRAMLSEYEVSKAVLPLETYIHLTSDVDQRHQALLALRDHKARAATQYIIKRTGSLDLRCPHSASERSFTKEGDFVFSQFDVSVVPNVQSVKQVWEAVRNFHKYQEISMTAAVGMTTVREDDGDDDASDFSAFQTRLMAALPDGQEIESNTATFFQYLDHSDLLDTPHGLFIKESIDQDDLYPYQESRLRAHVIAVTMITESPQGLPCDPDRINVTMTRSRRIVVHRAQSGVNSTVGAAVQEYLEESAVCTENGDTEIVQLLLERGADVDLEDASLQTPLHVALRNAHLEVARMLIESGADVCALDETHQSPLHLAVSHDWVEIVRLILDKDSSGIDARDEEDRTPLKLSFQKGTRNCARELLTRGATTLEKSPLSVAAGLDNGVAFAKLVLRTQDVDVNKPDQTGQTPLHFVNSVLFMKLLFQNGADPNWRDGDGLTLLQKTVRSEWGSHEDDVWIKSPDYKELGIVGELLMQPGIDVNATTKRGWTALHYAAKSLWVAGLNVLLMKGADVTATDQIGQTPVAIATSFRSTVPYQDDEPRAFECVEFLVRRGSNVNATDNDGFTPLLRAAESGHYRDDAVDTLRVLLEHGADVDAETKASGKTALHCAVSLGIDAVRLLVAYNAGVNKWDKDGETALHRATELLNRNTAYDICATLIKTGKANVNLATKSNKTALHNAIERGNCEIVELLLQHGAELTAISTGGQSSSHYSVLALALSVAESSNERFVAIARSLCAHGAEWDESCDDAVSRNDDGNWCAGMQASVKHWAKQFGRGDSLTDIPIQTIRRGAKQVESYLERVARSPSKALLRRCKVCVVGPTQWGKTTLVKALTTGAAASVDPGEDGRTVGIDLEMLSFTDPSSGVPYEVTLWDFAGQSEYQVAHSLFFSPRSLYLLCVDLKRYQDVLKTLANDKHAMEKFMRDNIFRWVRAITARHKDATFVAVGTKHDQVKRKPGVEKIWKDLEDRWDKWTQKFDVPADLLKEKIVVNNYDSKSVSGAVEVIKKIISEPGRSTDLPADDARVLKWVRSKRNEMVILSIADRVSLAMWGPERFQNELQKNIPNLEKTEDILELLHDLGDVYWNQHTIIIDPSLLLEFVKEMITHNCDKDADEETKKDLEEGRICHKTLSEFPHWKCLDDELMFDLKGLLQQLRLAYPYPPTLMKWDSDMIVPAYWKRLDRKSSKGLLRDRSVMIRRGVEAAFEYWLVYKVPPELSDAVFEQFAVQRQSYDKRQICPNVIEDSRNGCVATATLEHVDLNTMDEGQAHSQEYTKTSREGRREEPKILDTINLQVAGSKDAGEYLLSIFDAMEKVLRDFKGVGVSRFVRDPTRDEDHRWDDLHKDMESCGWRGEEFFSSRPWVPLNFKAFFFEPHERAALRLEESLAGLDVKMNVVLDNHKVLKNLLCATDSQRRYPKRWKLMYDKTHRKAELSMLCDLKEKCHEDPPKPITISVPSDFLSKNSTLLQGCAWLMKTLVQDAVPLGFNKFVDELASDFQAKIDLSVKIHEMVSLLDLSQGGATLVGEKVSEPIAAWFLHELLTLHDPFFKVEKLPFLSGLSPTTNEEGIWIWTHQSEASQMVCVQTVLGPQNASSSDVSGDPSASTSPDQSEDSDESVQQPDEEHDPSSDTSSVSRKGMKKPFGAQLRILGISGLSQKDERNVYCNWVLQDPSGSKQVFCSATTPRHSDELRGPSWESIFFAVRNIASLRKLAECNLRVEVKRPHRIGGGEKTLFSGSTFLATHVTNLQDDANPRTVVVVVELGKKKEVSVECEFALVLLDAKLTCVTEKWTSSESSEPVEPSMTRSRKRESAKTDKRTNAIKRKKKPTYLVRKEEVDLLREEARTLQEIVTRLRIERGLPTEREMRSLELAQNENDILREKIRKKSLSTGRLRSLVSKHTNHLRPRPMETFIHLGRDLVARRATLVSLRETIFQHGQEFLQERFRHQDEQAEYHVTERYEDPEGNRHSDTSDIVHFEGVQSVKQVYDALVYYLSNMELTDECLGAFIEMQLSRMQTHREALHVCEATGYVT</sequence>
<feature type="repeat" description="ANK" evidence="5">
    <location>
        <begin position="655"/>
        <end position="692"/>
    </location>
</feature>
<feature type="compositionally biased region" description="Basic and acidic residues" evidence="7">
    <location>
        <begin position="1899"/>
        <end position="1908"/>
    </location>
</feature>
<dbReference type="SUPFAM" id="SSF52540">
    <property type="entry name" value="P-loop containing nucleoside triphosphate hydrolases"/>
    <property type="match status" value="1"/>
</dbReference>
<feature type="repeat" description="ANK" evidence="5">
    <location>
        <begin position="346"/>
        <end position="367"/>
    </location>
</feature>
<keyword evidence="3" id="KW-0547">Nucleotide-binding</keyword>
<feature type="compositionally biased region" description="Low complexity" evidence="7">
    <location>
        <begin position="1882"/>
        <end position="1892"/>
    </location>
</feature>
<dbReference type="Pfam" id="PF12796">
    <property type="entry name" value="Ank_2"/>
    <property type="match status" value="3"/>
</dbReference>
<dbReference type="Pfam" id="PF08477">
    <property type="entry name" value="Roc"/>
    <property type="match status" value="1"/>
</dbReference>
<dbReference type="PANTHER" id="PTHR24198:SF165">
    <property type="entry name" value="ANKYRIN REPEAT-CONTAINING PROTEIN-RELATED"/>
    <property type="match status" value="1"/>
</dbReference>
<feature type="region of interest" description="Disordered" evidence="7">
    <location>
        <begin position="1680"/>
        <end position="1727"/>
    </location>
</feature>
<keyword evidence="6" id="KW-0175">Coiled coil</keyword>